<reference evidence="1 2" key="1">
    <citation type="journal article" date="2019" name="Nat. Ecol. Evol.">
        <title>Megaphylogeny resolves global patterns of mushroom evolution.</title>
        <authorList>
            <person name="Varga T."/>
            <person name="Krizsan K."/>
            <person name="Foldi C."/>
            <person name="Dima B."/>
            <person name="Sanchez-Garcia M."/>
            <person name="Sanchez-Ramirez S."/>
            <person name="Szollosi G.J."/>
            <person name="Szarkandi J.G."/>
            <person name="Papp V."/>
            <person name="Albert L."/>
            <person name="Andreopoulos W."/>
            <person name="Angelini C."/>
            <person name="Antonin V."/>
            <person name="Barry K.W."/>
            <person name="Bougher N.L."/>
            <person name="Buchanan P."/>
            <person name="Buyck B."/>
            <person name="Bense V."/>
            <person name="Catcheside P."/>
            <person name="Chovatia M."/>
            <person name="Cooper J."/>
            <person name="Damon W."/>
            <person name="Desjardin D."/>
            <person name="Finy P."/>
            <person name="Geml J."/>
            <person name="Haridas S."/>
            <person name="Hughes K."/>
            <person name="Justo A."/>
            <person name="Karasinski D."/>
            <person name="Kautmanova I."/>
            <person name="Kiss B."/>
            <person name="Kocsube S."/>
            <person name="Kotiranta H."/>
            <person name="LaButti K.M."/>
            <person name="Lechner B.E."/>
            <person name="Liimatainen K."/>
            <person name="Lipzen A."/>
            <person name="Lukacs Z."/>
            <person name="Mihaltcheva S."/>
            <person name="Morgado L.N."/>
            <person name="Niskanen T."/>
            <person name="Noordeloos M.E."/>
            <person name="Ohm R.A."/>
            <person name="Ortiz-Santana B."/>
            <person name="Ovrebo C."/>
            <person name="Racz N."/>
            <person name="Riley R."/>
            <person name="Savchenko A."/>
            <person name="Shiryaev A."/>
            <person name="Soop K."/>
            <person name="Spirin V."/>
            <person name="Szebenyi C."/>
            <person name="Tomsovsky M."/>
            <person name="Tulloss R.E."/>
            <person name="Uehling J."/>
            <person name="Grigoriev I.V."/>
            <person name="Vagvolgyi C."/>
            <person name="Papp T."/>
            <person name="Martin F.M."/>
            <person name="Miettinen O."/>
            <person name="Hibbett D.S."/>
            <person name="Nagy L.G."/>
        </authorList>
    </citation>
    <scope>NUCLEOTIDE SEQUENCE [LARGE SCALE GENOMIC DNA]</scope>
    <source>
        <strain evidence="1 2">FP101781</strain>
    </source>
</reference>
<keyword evidence="2" id="KW-1185">Reference proteome</keyword>
<protein>
    <submittedName>
        <fullName evidence="1">Uncharacterized protein</fullName>
    </submittedName>
</protein>
<dbReference type="GO" id="GO:0016491">
    <property type="term" value="F:oxidoreductase activity"/>
    <property type="evidence" value="ECO:0007669"/>
    <property type="project" value="InterPro"/>
</dbReference>
<accession>A0A4Y7T6V5</accession>
<dbReference type="AlphaFoldDB" id="A0A4Y7T6V5"/>
<comment type="caution">
    <text evidence="1">The sequence shown here is derived from an EMBL/GenBank/DDBJ whole genome shotgun (WGS) entry which is preliminary data.</text>
</comment>
<dbReference type="EMBL" id="QPFP01000025">
    <property type="protein sequence ID" value="TEB29865.1"/>
    <property type="molecule type" value="Genomic_DNA"/>
</dbReference>
<evidence type="ECO:0000313" key="2">
    <source>
        <dbReference type="Proteomes" id="UP000298030"/>
    </source>
</evidence>
<dbReference type="InterPro" id="IPR002328">
    <property type="entry name" value="ADH_Zn_CS"/>
</dbReference>
<dbReference type="GO" id="GO:0008270">
    <property type="term" value="F:zinc ion binding"/>
    <property type="evidence" value="ECO:0007669"/>
    <property type="project" value="InterPro"/>
</dbReference>
<sequence length="76" mass="8169">MESSFSHLLDSNHAPGPLELVAIQKEIDACATAIGELQIETQRADEAGHEEDGTLWELGASINNYSPACAACRQRS</sequence>
<name>A0A4Y7T6V5_COPMI</name>
<gene>
    <name evidence="1" type="ORF">FA13DRAFT_1734211</name>
</gene>
<dbReference type="Proteomes" id="UP000298030">
    <property type="component" value="Unassembled WGS sequence"/>
</dbReference>
<evidence type="ECO:0000313" key="1">
    <source>
        <dbReference type="EMBL" id="TEB29865.1"/>
    </source>
</evidence>
<proteinExistence type="predicted"/>
<organism evidence="1 2">
    <name type="scientific">Coprinellus micaceus</name>
    <name type="common">Glistening ink-cap mushroom</name>
    <name type="synonym">Coprinus micaceus</name>
    <dbReference type="NCBI Taxonomy" id="71717"/>
    <lineage>
        <taxon>Eukaryota</taxon>
        <taxon>Fungi</taxon>
        <taxon>Dikarya</taxon>
        <taxon>Basidiomycota</taxon>
        <taxon>Agaricomycotina</taxon>
        <taxon>Agaricomycetes</taxon>
        <taxon>Agaricomycetidae</taxon>
        <taxon>Agaricales</taxon>
        <taxon>Agaricineae</taxon>
        <taxon>Psathyrellaceae</taxon>
        <taxon>Coprinellus</taxon>
    </lineage>
</organism>
<dbReference type="PROSITE" id="PS00059">
    <property type="entry name" value="ADH_ZINC"/>
    <property type="match status" value="1"/>
</dbReference>